<dbReference type="AlphaFoldDB" id="A0A6C0LTT2"/>
<name>A0A6C0LTT2_9ZZZZ</name>
<evidence type="ECO:0000313" key="1">
    <source>
        <dbReference type="EMBL" id="QHU34017.1"/>
    </source>
</evidence>
<accession>A0A6C0LTT2</accession>
<organism evidence="1">
    <name type="scientific">viral metagenome</name>
    <dbReference type="NCBI Taxonomy" id="1070528"/>
    <lineage>
        <taxon>unclassified sequences</taxon>
        <taxon>metagenomes</taxon>
        <taxon>organismal metagenomes</taxon>
    </lineage>
</organism>
<protein>
    <submittedName>
        <fullName evidence="1">Uncharacterized protein</fullName>
    </submittedName>
</protein>
<sequence>MERQPNDIINYGPDRSKISPTIGKHPNSAFTKIERCEYFKLKRVSKKVCCVIC</sequence>
<dbReference type="EMBL" id="MN740566">
    <property type="protein sequence ID" value="QHU34017.1"/>
    <property type="molecule type" value="Genomic_DNA"/>
</dbReference>
<proteinExistence type="predicted"/>
<reference evidence="1" key="1">
    <citation type="journal article" date="2020" name="Nature">
        <title>Giant virus diversity and host interactions through global metagenomics.</title>
        <authorList>
            <person name="Schulz F."/>
            <person name="Roux S."/>
            <person name="Paez-Espino D."/>
            <person name="Jungbluth S."/>
            <person name="Walsh D.A."/>
            <person name="Denef V.J."/>
            <person name="McMahon K.D."/>
            <person name="Konstantinidis K.T."/>
            <person name="Eloe-Fadrosh E.A."/>
            <person name="Kyrpides N.C."/>
            <person name="Woyke T."/>
        </authorList>
    </citation>
    <scope>NUCLEOTIDE SEQUENCE</scope>
    <source>
        <strain evidence="1">GVMAG-S-1016704-142</strain>
    </source>
</reference>